<keyword evidence="3" id="KW-0472">Membrane</keyword>
<dbReference type="PANTHER" id="PTHR43479">
    <property type="entry name" value="ACREF/ENVCD OPERON REPRESSOR-RELATED"/>
    <property type="match status" value="1"/>
</dbReference>
<dbReference type="PANTHER" id="PTHR43479:SF11">
    <property type="entry name" value="ACREF_ENVCD OPERON REPRESSOR-RELATED"/>
    <property type="match status" value="1"/>
</dbReference>
<organism evidence="5 6">
    <name type="scientific">[Mycobacterium] nativiensis</name>
    <dbReference type="NCBI Taxonomy" id="2855503"/>
    <lineage>
        <taxon>Bacteria</taxon>
        <taxon>Bacillati</taxon>
        <taxon>Actinomycetota</taxon>
        <taxon>Actinomycetes</taxon>
        <taxon>Mycobacteriales</taxon>
        <taxon>Mycobacteriaceae</taxon>
        <taxon>Mycolicibacter</taxon>
    </lineage>
</organism>
<gene>
    <name evidence="5" type="ORF">KV113_09895</name>
</gene>
<dbReference type="InterPro" id="IPR009057">
    <property type="entry name" value="Homeodomain-like_sf"/>
</dbReference>
<feature type="DNA-binding region" description="H-T-H motif" evidence="2">
    <location>
        <begin position="38"/>
        <end position="57"/>
    </location>
</feature>
<protein>
    <submittedName>
        <fullName evidence="5">TetR/AcrR family transcriptional regulator</fullName>
    </submittedName>
</protein>
<dbReference type="Gene3D" id="1.10.357.10">
    <property type="entry name" value="Tetracycline Repressor, domain 2"/>
    <property type="match status" value="1"/>
</dbReference>
<evidence type="ECO:0000256" key="3">
    <source>
        <dbReference type="SAM" id="Phobius"/>
    </source>
</evidence>
<evidence type="ECO:0000313" key="5">
    <source>
        <dbReference type="EMBL" id="MEB3031870.1"/>
    </source>
</evidence>
<dbReference type="EMBL" id="JAYJJU010000007">
    <property type="protein sequence ID" value="MEB3031870.1"/>
    <property type="molecule type" value="Genomic_DNA"/>
</dbReference>
<proteinExistence type="predicted"/>
<reference evidence="5 6" key="1">
    <citation type="submission" date="2023-12" db="EMBL/GenBank/DDBJ databases">
        <title>Description of new species of Mycobacterium terrae complex isolated from sewage at the Sao Paulo Zoological Park Foundation in Brazil.</title>
        <authorList>
            <person name="Romagnoli C.L."/>
            <person name="Conceicao E.C."/>
            <person name="Machado E."/>
            <person name="Barreto L.B.P.F."/>
            <person name="Sharma A."/>
            <person name="Silva N.M."/>
            <person name="Marques L.E."/>
            <person name="Juliana M.A."/>
            <person name="Lourenco M.C.S."/>
            <person name="Digiampietri L.A."/>
            <person name="Suffys P.N."/>
            <person name="Viana-Niero C."/>
        </authorList>
    </citation>
    <scope>NUCLEOTIDE SEQUENCE [LARGE SCALE GENOMIC DNA]</scope>
    <source>
        <strain evidence="5 6">MYC340</strain>
    </source>
</reference>
<feature type="transmembrane region" description="Helical" evidence="3">
    <location>
        <begin position="21"/>
        <end position="42"/>
    </location>
</feature>
<dbReference type="PROSITE" id="PS50977">
    <property type="entry name" value="HTH_TETR_2"/>
    <property type="match status" value="1"/>
</dbReference>
<sequence>MTRPYRGSAPEARHAERRARLINAGVELVGTGGVAALTMRAVCRQAQLSQKFFYESFTDTEDLLREVYRTTFQRTLAIVDAAATQATSHNSRIRASVDAAAKLVTDDPRVCRILLVEPVANLGLRHFVRNTIAGMISFTVGPPDDSAQSKMHYATLFGAIISLFLEWTEGNLGDDRTAFVDHVTATVLASPLASAAAEPRP</sequence>
<feature type="domain" description="HTH tetR-type" evidence="4">
    <location>
        <begin position="15"/>
        <end position="75"/>
    </location>
</feature>
<comment type="caution">
    <text evidence="5">The sequence shown here is derived from an EMBL/GenBank/DDBJ whole genome shotgun (WGS) entry which is preliminary data.</text>
</comment>
<evidence type="ECO:0000256" key="1">
    <source>
        <dbReference type="ARBA" id="ARBA00023125"/>
    </source>
</evidence>
<keyword evidence="6" id="KW-1185">Reference proteome</keyword>
<dbReference type="InterPro" id="IPR050624">
    <property type="entry name" value="HTH-type_Tx_Regulator"/>
</dbReference>
<keyword evidence="3" id="KW-0812">Transmembrane</keyword>
<dbReference type="InterPro" id="IPR001647">
    <property type="entry name" value="HTH_TetR"/>
</dbReference>
<dbReference type="Proteomes" id="UP001298593">
    <property type="component" value="Unassembled WGS sequence"/>
</dbReference>
<name>A0ABU5XVA5_9MYCO</name>
<accession>A0ABU5XVA5</accession>
<keyword evidence="3" id="KW-1133">Transmembrane helix</keyword>
<dbReference type="SUPFAM" id="SSF46689">
    <property type="entry name" value="Homeodomain-like"/>
    <property type="match status" value="1"/>
</dbReference>
<evidence type="ECO:0000259" key="4">
    <source>
        <dbReference type="PROSITE" id="PS50977"/>
    </source>
</evidence>
<evidence type="ECO:0000313" key="6">
    <source>
        <dbReference type="Proteomes" id="UP001298593"/>
    </source>
</evidence>
<keyword evidence="1 2" id="KW-0238">DNA-binding</keyword>
<dbReference type="RefSeq" id="WP_329780023.1">
    <property type="nucleotide sequence ID" value="NZ_JAYJJU010000007.1"/>
</dbReference>
<dbReference type="Pfam" id="PF00440">
    <property type="entry name" value="TetR_N"/>
    <property type="match status" value="1"/>
</dbReference>
<evidence type="ECO:0000256" key="2">
    <source>
        <dbReference type="PROSITE-ProRule" id="PRU00335"/>
    </source>
</evidence>